<evidence type="ECO:0000313" key="2">
    <source>
        <dbReference type="EMBL" id="ORY32551.1"/>
    </source>
</evidence>
<evidence type="ECO:0000313" key="3">
    <source>
        <dbReference type="Proteomes" id="UP000193986"/>
    </source>
</evidence>
<dbReference type="InterPro" id="IPR013922">
    <property type="entry name" value="Cyclin_PHO80-like"/>
</dbReference>
<dbReference type="Gene3D" id="1.10.472.10">
    <property type="entry name" value="Cyclin-like"/>
    <property type="match status" value="1"/>
</dbReference>
<dbReference type="AlphaFoldDB" id="A0A1Y2BCI8"/>
<dbReference type="Proteomes" id="UP000193986">
    <property type="component" value="Unassembled WGS sequence"/>
</dbReference>
<dbReference type="GO" id="GO:0016538">
    <property type="term" value="F:cyclin-dependent protein serine/threonine kinase regulator activity"/>
    <property type="evidence" value="ECO:0007669"/>
    <property type="project" value="TreeGrafter"/>
</dbReference>
<dbReference type="Pfam" id="PF08613">
    <property type="entry name" value="Cyclin"/>
    <property type="match status" value="1"/>
</dbReference>
<dbReference type="OrthoDB" id="286814at2759"/>
<dbReference type="GO" id="GO:0019901">
    <property type="term" value="F:protein kinase binding"/>
    <property type="evidence" value="ECO:0007669"/>
    <property type="project" value="InterPro"/>
</dbReference>
<dbReference type="PANTHER" id="PTHR15615:SF120">
    <property type="entry name" value="CYCLIN N-TERMINAL DOMAIN-CONTAINING PROTEIN"/>
    <property type="match status" value="1"/>
</dbReference>
<dbReference type="InParanoid" id="A0A1Y2BCI8"/>
<dbReference type="CDD" id="cd20557">
    <property type="entry name" value="CYCLIN_ScPCL1-like"/>
    <property type="match status" value="1"/>
</dbReference>
<name>A0A1Y2BCI8_9TREE</name>
<organism evidence="2 3">
    <name type="scientific">Naematelia encephala</name>
    <dbReference type="NCBI Taxonomy" id="71784"/>
    <lineage>
        <taxon>Eukaryota</taxon>
        <taxon>Fungi</taxon>
        <taxon>Dikarya</taxon>
        <taxon>Basidiomycota</taxon>
        <taxon>Agaricomycotina</taxon>
        <taxon>Tremellomycetes</taxon>
        <taxon>Tremellales</taxon>
        <taxon>Naemateliaceae</taxon>
        <taxon>Naematelia</taxon>
    </lineage>
</organism>
<reference evidence="2 3" key="1">
    <citation type="submission" date="2016-07" db="EMBL/GenBank/DDBJ databases">
        <title>Pervasive Adenine N6-methylation of Active Genes in Fungi.</title>
        <authorList>
            <consortium name="DOE Joint Genome Institute"/>
            <person name="Mondo S.J."/>
            <person name="Dannebaum R.O."/>
            <person name="Kuo R.C."/>
            <person name="Labutti K."/>
            <person name="Haridas S."/>
            <person name="Kuo A."/>
            <person name="Salamov A."/>
            <person name="Ahrendt S.R."/>
            <person name="Lipzen A."/>
            <person name="Sullivan W."/>
            <person name="Andreopoulos W.B."/>
            <person name="Clum A."/>
            <person name="Lindquist E."/>
            <person name="Daum C."/>
            <person name="Ramamoorthy G.K."/>
            <person name="Gryganskyi A."/>
            <person name="Culley D."/>
            <person name="Magnuson J.K."/>
            <person name="James T.Y."/>
            <person name="O'Malley M.A."/>
            <person name="Stajich J.E."/>
            <person name="Spatafora J.W."/>
            <person name="Visel A."/>
            <person name="Grigoriev I.V."/>
        </authorList>
    </citation>
    <scope>NUCLEOTIDE SEQUENCE [LARGE SCALE GENOMIC DNA]</scope>
    <source>
        <strain evidence="2 3">68-887.2</strain>
    </source>
</reference>
<dbReference type="PANTHER" id="PTHR15615">
    <property type="match status" value="1"/>
</dbReference>
<proteinExistence type="predicted"/>
<accession>A0A1Y2BCI8</accession>
<evidence type="ECO:0000256" key="1">
    <source>
        <dbReference type="SAM" id="MobiDB-lite"/>
    </source>
</evidence>
<feature type="region of interest" description="Disordered" evidence="1">
    <location>
        <begin position="39"/>
        <end position="58"/>
    </location>
</feature>
<evidence type="ECO:0008006" key="4">
    <source>
        <dbReference type="Google" id="ProtNLM"/>
    </source>
</evidence>
<comment type="caution">
    <text evidence="2">The sequence shown here is derived from an EMBL/GenBank/DDBJ whole genome shotgun (WGS) entry which is preliminary data.</text>
</comment>
<keyword evidence="3" id="KW-1185">Reference proteome</keyword>
<dbReference type="GO" id="GO:0005634">
    <property type="term" value="C:nucleus"/>
    <property type="evidence" value="ECO:0007669"/>
    <property type="project" value="TreeGrafter"/>
</dbReference>
<dbReference type="GO" id="GO:0000307">
    <property type="term" value="C:cyclin-dependent protein kinase holoenzyme complex"/>
    <property type="evidence" value="ECO:0007669"/>
    <property type="project" value="TreeGrafter"/>
</dbReference>
<sequence length="622" mass="69062">MPFLYDYAAPDAVSTEIQSAKWRAARFLENVPVTAATEANADHQRWQSQSSGATMLDVPPPVVPTYAQPVDHATAYRTYMQLDASRFPPDLAIPDHILRTALPPVSPSCVNPNAQPTDYPVRNNVMPDKHAPALRRSVAQEPMPQYHLGTFPLVDGDLLDTSTYNLSAPPNDDCHAHELNTAMSQWYCEEILKLLVRPGYYRPGAGGASEEIWGPSGREKDEWMRVSRSSEHWRVMAASVQLPRPHRVSNPREEGIDPWCVSWRHHVRPDPDFVYFVSNAMTRMTVSPTAAVAALWYIRGLGLHPGDGVKGAEIRAILKEQSALMKGGVEKRIAILGLLLAGKWLDDNSYLRKSWTEVTNIPLKDIGRLEIAALKDLHFSLHLPLPAWTKHIDEAYYALVAKPVITESDHLVLRVLHAMIGQAQTFATYDTDPVESQFASMERRSSQELPAAGDQAISRAWGEFAQNYAIDGYGQPPAVLHSFNPTPNRIRAATIAGPSKAFNQNQYDDVVMDEDEEFVEYDGAKPFPVPETLKLGRSGSGSSSRSLFGAIGDQRGALPHGCPYEESGHVDYGAQPTYCYSTANPHGQWSLPSMGYQHHFVDTVYPEVAQQSVHRPRLLGFV</sequence>
<protein>
    <recommendedName>
        <fullName evidence="4">Cyclin N-terminal domain-containing protein</fullName>
    </recommendedName>
</protein>
<dbReference type="STRING" id="71784.A0A1Y2BCI8"/>
<dbReference type="EMBL" id="MCFC01000009">
    <property type="protein sequence ID" value="ORY32551.1"/>
    <property type="molecule type" value="Genomic_DNA"/>
</dbReference>
<gene>
    <name evidence="2" type="ORF">BCR39DRAFT_376804</name>
</gene>